<organism evidence="13 14">
    <name type="scientific">Kineococcus endophyticus</name>
    <dbReference type="NCBI Taxonomy" id="1181883"/>
    <lineage>
        <taxon>Bacteria</taxon>
        <taxon>Bacillati</taxon>
        <taxon>Actinomycetota</taxon>
        <taxon>Actinomycetes</taxon>
        <taxon>Kineosporiales</taxon>
        <taxon>Kineosporiaceae</taxon>
        <taxon>Kineococcus</taxon>
    </lineage>
</organism>
<name>A0ABV3P269_9ACTN</name>
<evidence type="ECO:0000256" key="5">
    <source>
        <dbReference type="ARBA" id="ARBA00022679"/>
    </source>
</evidence>
<evidence type="ECO:0000256" key="10">
    <source>
        <dbReference type="ARBA" id="ARBA00033171"/>
    </source>
</evidence>
<evidence type="ECO:0000256" key="8">
    <source>
        <dbReference type="ARBA" id="ARBA00022977"/>
    </source>
</evidence>
<keyword evidence="6" id="KW-0479">Metal-binding</keyword>
<evidence type="ECO:0000256" key="2">
    <source>
        <dbReference type="ARBA" id="ARBA00004948"/>
    </source>
</evidence>
<comment type="caution">
    <text evidence="13">The sequence shown here is derived from an EMBL/GenBank/DDBJ whole genome shotgun (WGS) entry which is preliminary data.</text>
</comment>
<proteinExistence type="inferred from homology"/>
<evidence type="ECO:0000256" key="11">
    <source>
        <dbReference type="ARBA" id="ARBA00048179"/>
    </source>
</evidence>
<dbReference type="PROSITE" id="PS51318">
    <property type="entry name" value="TAT"/>
    <property type="match status" value="1"/>
</dbReference>
<keyword evidence="14" id="KW-1185">Reference proteome</keyword>
<gene>
    <name evidence="13" type="ORF">AB1207_03050</name>
</gene>
<keyword evidence="8" id="KW-0784">Thiamine biosynthesis</keyword>
<evidence type="ECO:0000256" key="3">
    <source>
        <dbReference type="ARBA" id="ARBA00009406"/>
    </source>
</evidence>
<dbReference type="PANTHER" id="PTHR31528:SF1">
    <property type="entry name" value="4-AMINO-5-HYDROXYMETHYL-2-METHYLPYRIMIDINE PHOSPHATE SYNTHASE THI11-RELATED"/>
    <property type="match status" value="1"/>
</dbReference>
<feature type="domain" description="SsuA/THI5-like" evidence="12">
    <location>
        <begin position="72"/>
        <end position="289"/>
    </location>
</feature>
<evidence type="ECO:0000256" key="9">
    <source>
        <dbReference type="ARBA" id="ARBA00023004"/>
    </source>
</evidence>
<evidence type="ECO:0000256" key="1">
    <source>
        <dbReference type="ARBA" id="ARBA00003469"/>
    </source>
</evidence>
<dbReference type="Pfam" id="PF09084">
    <property type="entry name" value="NMT1"/>
    <property type="match status" value="1"/>
</dbReference>
<evidence type="ECO:0000256" key="6">
    <source>
        <dbReference type="ARBA" id="ARBA00022723"/>
    </source>
</evidence>
<evidence type="ECO:0000313" key="13">
    <source>
        <dbReference type="EMBL" id="MEW9263714.1"/>
    </source>
</evidence>
<dbReference type="InterPro" id="IPR027939">
    <property type="entry name" value="NMT1/THI5"/>
</dbReference>
<sequence>MNLSPRPRPAGLAPALQRRTLLRGAGLGLLGAAGLGTLAACGGADAGSSTGSASGGSGSLGDLSIQLSWIKNIEFAGEYFADSKGYYTEAGFSKVNLLAGGSAGTAAEAMVLSRKAHVGLSSPTLTGPAIVNEQAPLKIIGTTFQKNPFCLVSMEQGKPVRSTADLAGKKIGIQTGGNEQIFDGFCKANGIDTSSFEIVPVQYDPSVVVSKEVDAFMAYLTNEPILLAARQVDGQPIVPVTLGFADNGLPVVAETFTVLQSTIDEKRDFLKAFLAAEIRGWTDAVKDPAGSAALAVNTYGKDQKLDLEEQTKEAEAQNTLVVSDDTKKNGLFTMTDALVEENIKALEQMGTSITAEELFDLSLLEEVYEENPDLITG</sequence>
<comment type="catalytic activity">
    <reaction evidence="11">
        <text>N(6)-(pyridoxal phosphate)-L-lysyl-[4-amino-5-hydroxymethyl-2-methylpyrimidine phosphate synthase] + L-histidyl-[4-amino-5-hydroxymethyl-2-methylpyrimidine phosphate synthase] + 2 Fe(3+) + 4 H2O = L-lysyl-[4-amino-5-hydroxymethyl-2-methylpyrimidine phosphate synthase] + (2S)-2-amino-5-hydroxy-4-oxopentanoyl-[4-amino-5-hydroxymethyl-2-methylpyrimidine phosphate synthase] + 4-amino-2-methyl-5-(phosphooxymethyl)pyrimidine + 3-oxopropanoate + 2 Fe(2+) + 2 H(+)</text>
        <dbReference type="Rhea" id="RHEA:65756"/>
        <dbReference type="Rhea" id="RHEA-COMP:16892"/>
        <dbReference type="Rhea" id="RHEA-COMP:16893"/>
        <dbReference type="Rhea" id="RHEA-COMP:16894"/>
        <dbReference type="Rhea" id="RHEA-COMP:16895"/>
        <dbReference type="ChEBI" id="CHEBI:15377"/>
        <dbReference type="ChEBI" id="CHEBI:15378"/>
        <dbReference type="ChEBI" id="CHEBI:29033"/>
        <dbReference type="ChEBI" id="CHEBI:29034"/>
        <dbReference type="ChEBI" id="CHEBI:29969"/>
        <dbReference type="ChEBI" id="CHEBI:29979"/>
        <dbReference type="ChEBI" id="CHEBI:33190"/>
        <dbReference type="ChEBI" id="CHEBI:58354"/>
        <dbReference type="ChEBI" id="CHEBI:143915"/>
        <dbReference type="ChEBI" id="CHEBI:157692"/>
    </reaction>
    <physiologicalReaction direction="left-to-right" evidence="11">
        <dbReference type="Rhea" id="RHEA:65757"/>
    </physiologicalReaction>
</comment>
<dbReference type="SUPFAM" id="SSF53850">
    <property type="entry name" value="Periplasmic binding protein-like II"/>
    <property type="match status" value="1"/>
</dbReference>
<keyword evidence="5" id="KW-0808">Transferase</keyword>
<evidence type="ECO:0000256" key="4">
    <source>
        <dbReference type="ARBA" id="ARBA00011738"/>
    </source>
</evidence>
<dbReference type="InterPro" id="IPR006311">
    <property type="entry name" value="TAT_signal"/>
</dbReference>
<keyword evidence="7" id="KW-0663">Pyridoxal phosphate</keyword>
<accession>A0ABV3P269</accession>
<evidence type="ECO:0000259" key="12">
    <source>
        <dbReference type="Pfam" id="PF09084"/>
    </source>
</evidence>
<dbReference type="RefSeq" id="WP_367636311.1">
    <property type="nucleotide sequence ID" value="NZ_JBFNQN010000002.1"/>
</dbReference>
<reference evidence="13 14" key="1">
    <citation type="submission" date="2024-07" db="EMBL/GenBank/DDBJ databases">
        <authorList>
            <person name="Thanompreechachai J."/>
            <person name="Duangmal K."/>
        </authorList>
    </citation>
    <scope>NUCLEOTIDE SEQUENCE [LARGE SCALE GENOMIC DNA]</scope>
    <source>
        <strain evidence="13 14">KCTC 19886</strain>
    </source>
</reference>
<comment type="pathway">
    <text evidence="2">Cofactor biosynthesis; thiamine diphosphate biosynthesis.</text>
</comment>
<keyword evidence="9" id="KW-0408">Iron</keyword>
<dbReference type="InterPro" id="IPR015168">
    <property type="entry name" value="SsuA/THI5"/>
</dbReference>
<dbReference type="Gene3D" id="3.40.190.10">
    <property type="entry name" value="Periplasmic binding protein-like II"/>
    <property type="match status" value="2"/>
</dbReference>
<comment type="similarity">
    <text evidence="3">Belongs to the NMT1/THI5 family.</text>
</comment>
<comment type="subunit">
    <text evidence="4">Homodimer.</text>
</comment>
<dbReference type="Proteomes" id="UP001555826">
    <property type="component" value="Unassembled WGS sequence"/>
</dbReference>
<comment type="function">
    <text evidence="1">Responsible for the formation of the pyrimidine heterocycle in the thiamine biosynthesis pathway. Catalyzes the formation of hydroxymethylpyrimidine phosphate (HMP-P) from histidine and pyridoxal phosphate (PLP). The protein uses PLP and the active site histidine to form HMP-P, generating an inactive enzyme. The enzyme can only undergo a single turnover, which suggests it is a suicide enzyme.</text>
</comment>
<dbReference type="EMBL" id="JBFNQN010000002">
    <property type="protein sequence ID" value="MEW9263714.1"/>
    <property type="molecule type" value="Genomic_DNA"/>
</dbReference>
<protein>
    <recommendedName>
        <fullName evidence="10">Thiamine pyrimidine synthase</fullName>
    </recommendedName>
</protein>
<evidence type="ECO:0000313" key="14">
    <source>
        <dbReference type="Proteomes" id="UP001555826"/>
    </source>
</evidence>
<dbReference type="PANTHER" id="PTHR31528">
    <property type="entry name" value="4-AMINO-5-HYDROXYMETHYL-2-METHYLPYRIMIDINE PHOSPHATE SYNTHASE THI11-RELATED"/>
    <property type="match status" value="1"/>
</dbReference>
<evidence type="ECO:0000256" key="7">
    <source>
        <dbReference type="ARBA" id="ARBA00022898"/>
    </source>
</evidence>